<name>A0ACC7MJF8_9BURK</name>
<comment type="caution">
    <text evidence="1">The sequence shown here is derived from an EMBL/GenBank/DDBJ whole genome shotgun (WGS) entry which is preliminary data.</text>
</comment>
<evidence type="ECO:0000313" key="1">
    <source>
        <dbReference type="EMBL" id="MFJ1472232.1"/>
    </source>
</evidence>
<feature type="non-terminal residue" evidence="1">
    <location>
        <position position="1"/>
    </location>
</feature>
<keyword evidence="2" id="KW-1185">Reference proteome</keyword>
<accession>A0ACC7MJF8</accession>
<sequence>AGTSSNAHTYRLFIVKELYSVLPCCICESFCSSAAEKRDYAVFRDVRQLLFIPIEAFRTV</sequence>
<gene>
    <name evidence="1" type="ORF">QPK29_031345</name>
</gene>
<dbReference type="EMBL" id="JASNRB020000037">
    <property type="protein sequence ID" value="MFJ1472232.1"/>
    <property type="molecule type" value="Genomic_DNA"/>
</dbReference>
<dbReference type="Proteomes" id="UP001168096">
    <property type="component" value="Unassembled WGS sequence"/>
</dbReference>
<protein>
    <submittedName>
        <fullName evidence="1">Uncharacterized protein</fullName>
    </submittedName>
</protein>
<organism evidence="1 2">
    <name type="scientific">Massilia orientalis</name>
    <dbReference type="NCBI Taxonomy" id="3050128"/>
    <lineage>
        <taxon>Bacteria</taxon>
        <taxon>Pseudomonadati</taxon>
        <taxon>Pseudomonadota</taxon>
        <taxon>Betaproteobacteria</taxon>
        <taxon>Burkholderiales</taxon>
        <taxon>Oxalobacteraceae</taxon>
        <taxon>Telluria group</taxon>
        <taxon>Massilia</taxon>
    </lineage>
</organism>
<evidence type="ECO:0000313" key="2">
    <source>
        <dbReference type="Proteomes" id="UP001168096"/>
    </source>
</evidence>
<proteinExistence type="predicted"/>
<reference evidence="1" key="1">
    <citation type="submission" date="2024-11" db="EMBL/GenBank/DDBJ databases">
        <title>Description of Massilia orientalis sp. nov., isolated from rhizosphere soil of Ageratina adenophora.</title>
        <authorList>
            <person name="Wang Y."/>
        </authorList>
    </citation>
    <scope>NUCLEOTIDE SEQUENCE</scope>
    <source>
        <strain evidence="1">YIM B02787</strain>
    </source>
</reference>